<name>A0A0W0VJD8_9GAMM</name>
<organism evidence="1 2">
    <name type="scientific">Legionella israelensis</name>
    <dbReference type="NCBI Taxonomy" id="454"/>
    <lineage>
        <taxon>Bacteria</taxon>
        <taxon>Pseudomonadati</taxon>
        <taxon>Pseudomonadota</taxon>
        <taxon>Gammaproteobacteria</taxon>
        <taxon>Legionellales</taxon>
        <taxon>Legionellaceae</taxon>
        <taxon>Legionella</taxon>
    </lineage>
</organism>
<protein>
    <submittedName>
        <fullName evidence="1">Uncharacterized protein</fullName>
    </submittedName>
</protein>
<keyword evidence="2" id="KW-1185">Reference proteome</keyword>
<reference evidence="1 2" key="1">
    <citation type="submission" date="2015-11" db="EMBL/GenBank/DDBJ databases">
        <title>Genomic analysis of 38 Legionella species identifies large and diverse effector repertoires.</title>
        <authorList>
            <person name="Burstein D."/>
            <person name="Amaro F."/>
            <person name="Zusman T."/>
            <person name="Lifshitz Z."/>
            <person name="Cohen O."/>
            <person name="Gilbert J.A."/>
            <person name="Pupko T."/>
            <person name="Shuman H.A."/>
            <person name="Segal G."/>
        </authorList>
    </citation>
    <scope>NUCLEOTIDE SEQUENCE [LARGE SCALE GENOMIC DNA]</scope>
    <source>
        <strain evidence="1 2">Bercovier 4</strain>
    </source>
</reference>
<evidence type="ECO:0000313" key="2">
    <source>
        <dbReference type="Proteomes" id="UP000054761"/>
    </source>
</evidence>
<proteinExistence type="predicted"/>
<dbReference type="STRING" id="454.Lisr_1803"/>
<evidence type="ECO:0000313" key="1">
    <source>
        <dbReference type="EMBL" id="KTD20219.1"/>
    </source>
</evidence>
<dbReference type="RefSeq" id="WP_058502137.1">
    <property type="nucleotide sequence ID" value="NZ_CAAAJA010000107.1"/>
</dbReference>
<dbReference type="AlphaFoldDB" id="A0A0W0VJD8"/>
<dbReference type="OrthoDB" id="9816028at2"/>
<gene>
    <name evidence="1" type="ORF">Lisr_1803</name>
</gene>
<comment type="caution">
    <text evidence="1">The sequence shown here is derived from an EMBL/GenBank/DDBJ whole genome shotgun (WGS) entry which is preliminary data.</text>
</comment>
<sequence>MLDINLIISNFLILYLRLLLPGGTRKIAAENVALRKQLMTMTRGMKRSPKLQTSDRIFFGMLGAIISIHRLEKISILLKPDTILKFHKALIKRKYSTLFSSKKTKRPGRKGTEQAVIDAILEMKKRNPSYGYRRITMQISIAFDINIDKNIVRRVLNKHYNCVRMAVVHLGSRLLVT</sequence>
<dbReference type="PATRIC" id="fig|454.4.peg.1962"/>
<accession>A0A0W0VJD8</accession>
<dbReference type="EMBL" id="LNYH01000106">
    <property type="protein sequence ID" value="KTD20219.1"/>
    <property type="molecule type" value="Genomic_DNA"/>
</dbReference>
<dbReference type="Proteomes" id="UP000054761">
    <property type="component" value="Unassembled WGS sequence"/>
</dbReference>